<dbReference type="Proteomes" id="UP000807342">
    <property type="component" value="Unassembled WGS sequence"/>
</dbReference>
<dbReference type="EMBL" id="MU151487">
    <property type="protein sequence ID" value="KAF9443348.1"/>
    <property type="molecule type" value="Genomic_DNA"/>
</dbReference>
<sequence>MSRLFFKIYSRNSTYENGSSIEKTTDNHRDRFFTSPCLPDMEVVHSWIDRKLDVVYLSLGDGETPTIFSMHLSTSPHHSSSAGRSGLCHYASSPPGRSKLKRMLYDTFSGRTNTQKDDMGVPRLRHHVDNQFKTALGERQARLGYVVDPAGFWLKAPPLNALLSIISAIHKDGPLQINKTMFSNFSVDLNNPSKYLLSIGAITAGIKNQGPPLPYLHLQNQLTHSARTVTSQLEQIPYLPLHTLQTITDPSNVPHLPRRPTIPPLPHSSPFLPNIHTLVRILGNAKSGVLLALKPDIKEKTDCWFGWKRTRKLCYSPVHLVLTLGPGVREKIVSTTERLDRSEEGTGRVRHEICEDLRQRVHIHQYDTNPSSAQLIISFGHYLRHWHPAHV</sequence>
<accession>A0A9P6BZE7</accession>
<reference evidence="1" key="1">
    <citation type="submission" date="2020-11" db="EMBL/GenBank/DDBJ databases">
        <authorList>
            <consortium name="DOE Joint Genome Institute"/>
            <person name="Ahrendt S."/>
            <person name="Riley R."/>
            <person name="Andreopoulos W."/>
            <person name="Labutti K."/>
            <person name="Pangilinan J."/>
            <person name="Ruiz-Duenas F.J."/>
            <person name="Barrasa J.M."/>
            <person name="Sanchez-Garcia M."/>
            <person name="Camarero S."/>
            <person name="Miyauchi S."/>
            <person name="Serrano A."/>
            <person name="Linde D."/>
            <person name="Babiker R."/>
            <person name="Drula E."/>
            <person name="Ayuso-Fernandez I."/>
            <person name="Pacheco R."/>
            <person name="Padilla G."/>
            <person name="Ferreira P."/>
            <person name="Barriuso J."/>
            <person name="Kellner H."/>
            <person name="Castanera R."/>
            <person name="Alfaro M."/>
            <person name="Ramirez L."/>
            <person name="Pisabarro A.G."/>
            <person name="Kuo A."/>
            <person name="Tritt A."/>
            <person name="Lipzen A."/>
            <person name="He G."/>
            <person name="Yan M."/>
            <person name="Ng V."/>
            <person name="Cullen D."/>
            <person name="Martin F."/>
            <person name="Rosso M.-N."/>
            <person name="Henrissat B."/>
            <person name="Hibbett D."/>
            <person name="Martinez A.T."/>
            <person name="Grigoriev I.V."/>
        </authorList>
    </citation>
    <scope>NUCLEOTIDE SEQUENCE</scope>
    <source>
        <strain evidence="1">MF-IS2</strain>
    </source>
</reference>
<proteinExistence type="predicted"/>
<evidence type="ECO:0000313" key="2">
    <source>
        <dbReference type="Proteomes" id="UP000807342"/>
    </source>
</evidence>
<keyword evidence="2" id="KW-1185">Reference proteome</keyword>
<evidence type="ECO:0000313" key="1">
    <source>
        <dbReference type="EMBL" id="KAF9443348.1"/>
    </source>
</evidence>
<organism evidence="1 2">
    <name type="scientific">Macrolepiota fuliginosa MF-IS2</name>
    <dbReference type="NCBI Taxonomy" id="1400762"/>
    <lineage>
        <taxon>Eukaryota</taxon>
        <taxon>Fungi</taxon>
        <taxon>Dikarya</taxon>
        <taxon>Basidiomycota</taxon>
        <taxon>Agaricomycotina</taxon>
        <taxon>Agaricomycetes</taxon>
        <taxon>Agaricomycetidae</taxon>
        <taxon>Agaricales</taxon>
        <taxon>Agaricineae</taxon>
        <taxon>Agaricaceae</taxon>
        <taxon>Macrolepiota</taxon>
    </lineage>
</organism>
<protein>
    <submittedName>
        <fullName evidence="1">Uncharacterized protein</fullName>
    </submittedName>
</protein>
<name>A0A9P6BZE7_9AGAR</name>
<comment type="caution">
    <text evidence="1">The sequence shown here is derived from an EMBL/GenBank/DDBJ whole genome shotgun (WGS) entry which is preliminary data.</text>
</comment>
<dbReference type="AlphaFoldDB" id="A0A9P6BZE7"/>
<gene>
    <name evidence="1" type="ORF">P691DRAFT_843138</name>
</gene>